<evidence type="ECO:0000256" key="4">
    <source>
        <dbReference type="ARBA" id="ARBA00019077"/>
    </source>
</evidence>
<evidence type="ECO:0000256" key="8">
    <source>
        <dbReference type="PIRSR" id="PIRSR639901-1"/>
    </source>
</evidence>
<evidence type="ECO:0000256" key="5">
    <source>
        <dbReference type="ARBA" id="ARBA00022679"/>
    </source>
</evidence>
<evidence type="ECO:0000256" key="10">
    <source>
        <dbReference type="RuleBase" id="RU365103"/>
    </source>
</evidence>
<dbReference type="Gene3D" id="3.40.50.2000">
    <property type="entry name" value="Glycogen Phosphorylase B"/>
    <property type="match status" value="1"/>
</dbReference>
<comment type="function">
    <text evidence="1 10">Involved in lipopolysaccharide (LPS) biosynthesis. Catalyzes the transfer of 3-deoxy-D-manno-octulosonate (Kdo) residue(s) from CMP-Kdo to lipid IV(A), the tetraacyldisaccharide-1,4'-bisphosphate precursor of lipid A.</text>
</comment>
<dbReference type="Pfam" id="PF04413">
    <property type="entry name" value="Glycos_transf_N"/>
    <property type="match status" value="1"/>
</dbReference>
<dbReference type="GO" id="GO:0009244">
    <property type="term" value="P:lipopolysaccharide core region biosynthetic process"/>
    <property type="evidence" value="ECO:0007669"/>
    <property type="project" value="UniProtKB-UniRule"/>
</dbReference>
<comment type="subcellular location">
    <subcellularLocation>
        <location evidence="10">Cell membrane</location>
    </subcellularLocation>
</comment>
<dbReference type="UniPathway" id="UPA00958"/>
<dbReference type="AlphaFoldDB" id="A0A2T5JU40"/>
<comment type="caution">
    <text evidence="12">The sequence shown here is derived from an EMBL/GenBank/DDBJ whole genome shotgun (WGS) entry which is preliminary data.</text>
</comment>
<proteinExistence type="inferred from homology"/>
<dbReference type="InterPro" id="IPR038107">
    <property type="entry name" value="Glycos_transf_N_sf"/>
</dbReference>
<feature type="active site" description="Proton acceptor" evidence="8">
    <location>
        <position position="57"/>
    </location>
</feature>
<feature type="site" description="Transition state stabilizer" evidence="9">
    <location>
        <position position="206"/>
    </location>
</feature>
<keyword evidence="10" id="KW-0472">Membrane</keyword>
<feature type="site" description="Transition state stabilizer" evidence="9">
    <location>
        <position position="127"/>
    </location>
</feature>
<dbReference type="InterPro" id="IPR039901">
    <property type="entry name" value="Kdotransferase"/>
</dbReference>
<dbReference type="EMBL" id="QAOT01000021">
    <property type="protein sequence ID" value="PTR13548.1"/>
    <property type="molecule type" value="Genomic_DNA"/>
</dbReference>
<dbReference type="Proteomes" id="UP000244060">
    <property type="component" value="Unassembled WGS sequence"/>
</dbReference>
<keyword evidence="10" id="KW-1003">Cell membrane</keyword>
<dbReference type="GO" id="GO:0009245">
    <property type="term" value="P:lipid A biosynthetic process"/>
    <property type="evidence" value="ECO:0007669"/>
    <property type="project" value="TreeGrafter"/>
</dbReference>
<dbReference type="PANTHER" id="PTHR42755:SF1">
    <property type="entry name" value="3-DEOXY-D-MANNO-OCTULOSONIC ACID TRANSFERASE, MITOCHONDRIAL-RELATED"/>
    <property type="match status" value="1"/>
</dbReference>
<keyword evidence="5 10" id="KW-0808">Transferase</keyword>
<dbReference type="InterPro" id="IPR007507">
    <property type="entry name" value="Glycos_transf_N"/>
</dbReference>
<dbReference type="Gene3D" id="3.40.50.11720">
    <property type="entry name" value="3-Deoxy-D-manno-octulosonic-acid transferase, N-terminal domain"/>
    <property type="match status" value="1"/>
</dbReference>
<protein>
    <recommendedName>
        <fullName evidence="4 10">3-deoxy-D-manno-octulosonic acid transferase</fullName>
        <shortName evidence="10">Kdo transferase</shortName>
        <ecNumber evidence="3 10">2.4.99.12</ecNumber>
    </recommendedName>
    <alternativeName>
        <fullName evidence="6 10">Lipid IV(A) 3-deoxy-D-manno-octulosonic acid transferase</fullName>
    </alternativeName>
</protein>
<evidence type="ECO:0000256" key="7">
    <source>
        <dbReference type="ARBA" id="ARBA00049183"/>
    </source>
</evidence>
<dbReference type="PANTHER" id="PTHR42755">
    <property type="entry name" value="3-DEOXY-MANNO-OCTULOSONATE CYTIDYLYLTRANSFERASE"/>
    <property type="match status" value="1"/>
</dbReference>
<evidence type="ECO:0000256" key="2">
    <source>
        <dbReference type="ARBA" id="ARBA00004713"/>
    </source>
</evidence>
<evidence type="ECO:0000259" key="11">
    <source>
        <dbReference type="Pfam" id="PF04413"/>
    </source>
</evidence>
<feature type="domain" description="3-deoxy-D-manno-octulosonic-acid transferase N-terminal" evidence="11">
    <location>
        <begin position="33"/>
        <end position="199"/>
    </location>
</feature>
<keyword evidence="13" id="KW-1185">Reference proteome</keyword>
<dbReference type="GO" id="GO:0043842">
    <property type="term" value="F:Kdo transferase activity"/>
    <property type="evidence" value="ECO:0007669"/>
    <property type="project" value="UniProtKB-EC"/>
</dbReference>
<accession>A0A2T5JU40</accession>
<evidence type="ECO:0000256" key="9">
    <source>
        <dbReference type="PIRSR" id="PIRSR639901-2"/>
    </source>
</evidence>
<gene>
    <name evidence="12" type="ORF">C8J28_12138</name>
</gene>
<name>A0A2T5JU40_9RHOB</name>
<sequence length="407" mass="44333">MTFYRLILMLLLPFLLMGAGWRRLRGRAVGGEIAERLALRGGSRDRPLWLHGASNGEITSARWLVEEILARDPSLRILISCNNPTARQMVRGWGIPRTEAVLAPWDTLGATRRFLARWQPRALLVLENELWPERIASCAAGGIPVLAIGARLSEGSARNWRRVAPALLRRTLARIDWLSAQDEESERRFVAAGLPRERLGPRLVLKAGVRPAAVEPPFPAPPRARCLLAASTHEGEDEPVLDAFLAARHLFDLLVIAPRHPRRGPEIAGLASARGLRASLRSRGEPPDAPVYVADTLGEMALWYRLCGTTFIGGTLAPRGGHTPFEPMEAGSALIHGPSVHNFAEIFATLDRMGAALFVAGPVELAATLADLGPEQQEALTAAARRLPRSADPEPILSALARLTSRP</sequence>
<dbReference type="OrthoDB" id="9789797at2"/>
<evidence type="ECO:0000313" key="13">
    <source>
        <dbReference type="Proteomes" id="UP000244060"/>
    </source>
</evidence>
<dbReference type="EC" id="2.4.99.12" evidence="3 10"/>
<dbReference type="GO" id="GO:0005886">
    <property type="term" value="C:plasma membrane"/>
    <property type="evidence" value="ECO:0007669"/>
    <property type="project" value="UniProtKB-SubCell"/>
</dbReference>
<reference evidence="12 13" key="1">
    <citation type="submission" date="2018-04" db="EMBL/GenBank/DDBJ databases">
        <title>Genomic Encyclopedia of Type Strains, Phase III (KMG-III): the genomes of soil and plant-associated and newly described type strains.</title>
        <authorList>
            <person name="Whitman W."/>
        </authorList>
    </citation>
    <scope>NUCLEOTIDE SEQUENCE [LARGE SCALE GENOMIC DNA]</scope>
    <source>
        <strain evidence="12 13">KA25</strain>
    </source>
</reference>
<evidence type="ECO:0000256" key="6">
    <source>
        <dbReference type="ARBA" id="ARBA00031445"/>
    </source>
</evidence>
<comment type="similarity">
    <text evidence="10">Belongs to the glycosyltransferase group 1 family.</text>
</comment>
<evidence type="ECO:0000313" key="12">
    <source>
        <dbReference type="EMBL" id="PTR13548.1"/>
    </source>
</evidence>
<dbReference type="RefSeq" id="WP_108222257.1">
    <property type="nucleotide sequence ID" value="NZ_CP090021.1"/>
</dbReference>
<comment type="catalytic activity">
    <reaction evidence="7 10">
        <text>lipid IVA (E. coli) + CMP-3-deoxy-beta-D-manno-octulosonate = alpha-Kdo-(2-&gt;6)-lipid IVA (E. coli) + CMP + H(+)</text>
        <dbReference type="Rhea" id="RHEA:28066"/>
        <dbReference type="ChEBI" id="CHEBI:15378"/>
        <dbReference type="ChEBI" id="CHEBI:58603"/>
        <dbReference type="ChEBI" id="CHEBI:60364"/>
        <dbReference type="ChEBI" id="CHEBI:60377"/>
        <dbReference type="ChEBI" id="CHEBI:85987"/>
        <dbReference type="EC" id="2.4.99.12"/>
    </reaction>
</comment>
<keyword evidence="10" id="KW-0448">Lipopolysaccharide biosynthesis</keyword>
<organism evidence="12 13">
    <name type="scientific">Cereibacter azotoformans</name>
    <dbReference type="NCBI Taxonomy" id="43057"/>
    <lineage>
        <taxon>Bacteria</taxon>
        <taxon>Pseudomonadati</taxon>
        <taxon>Pseudomonadota</taxon>
        <taxon>Alphaproteobacteria</taxon>
        <taxon>Rhodobacterales</taxon>
        <taxon>Paracoccaceae</taxon>
        <taxon>Cereibacter</taxon>
    </lineage>
</organism>
<evidence type="ECO:0000256" key="1">
    <source>
        <dbReference type="ARBA" id="ARBA00003394"/>
    </source>
</evidence>
<comment type="pathway">
    <text evidence="2 10">Bacterial outer membrane biogenesis; LPS core biosynthesis.</text>
</comment>
<evidence type="ECO:0000256" key="3">
    <source>
        <dbReference type="ARBA" id="ARBA00012621"/>
    </source>
</evidence>